<dbReference type="PANTHER" id="PTHR21301">
    <property type="entry name" value="REVERSE TRANSCRIPTASE"/>
    <property type="match status" value="1"/>
</dbReference>
<dbReference type="Pfam" id="PF00385">
    <property type="entry name" value="Chromo"/>
    <property type="match status" value="1"/>
</dbReference>
<dbReference type="CDD" id="cd00024">
    <property type="entry name" value="CD_CSD"/>
    <property type="match status" value="1"/>
</dbReference>
<evidence type="ECO:0000256" key="1">
    <source>
        <dbReference type="ARBA" id="ARBA00004123"/>
    </source>
</evidence>
<evidence type="ECO:0000313" key="3">
    <source>
        <dbReference type="EMBL" id="CAJ0952526.1"/>
    </source>
</evidence>
<dbReference type="InterPro" id="IPR016197">
    <property type="entry name" value="Chromo-like_dom_sf"/>
</dbReference>
<name>A0ABN9LWB2_9NEOB</name>
<protein>
    <recommendedName>
        <fullName evidence="2">Chromo domain-containing protein</fullName>
    </recommendedName>
</protein>
<comment type="caution">
    <text evidence="3">The sequence shown here is derived from an EMBL/GenBank/DDBJ whole genome shotgun (WGS) entry which is preliminary data.</text>
</comment>
<dbReference type="Gene3D" id="2.40.50.40">
    <property type="match status" value="1"/>
</dbReference>
<gene>
    <name evidence="3" type="ORF">RIMI_LOCUS13911399</name>
</gene>
<dbReference type="PROSITE" id="PS50013">
    <property type="entry name" value="CHROMO_2"/>
    <property type="match status" value="1"/>
</dbReference>
<dbReference type="PANTHER" id="PTHR21301:SF12">
    <property type="match status" value="1"/>
</dbReference>
<evidence type="ECO:0000313" key="4">
    <source>
        <dbReference type="Proteomes" id="UP001176940"/>
    </source>
</evidence>
<dbReference type="Proteomes" id="UP001176940">
    <property type="component" value="Unassembled WGS sequence"/>
</dbReference>
<organism evidence="3 4">
    <name type="scientific">Ranitomeya imitator</name>
    <name type="common">mimic poison frog</name>
    <dbReference type="NCBI Taxonomy" id="111125"/>
    <lineage>
        <taxon>Eukaryota</taxon>
        <taxon>Metazoa</taxon>
        <taxon>Chordata</taxon>
        <taxon>Craniata</taxon>
        <taxon>Vertebrata</taxon>
        <taxon>Euteleostomi</taxon>
        <taxon>Amphibia</taxon>
        <taxon>Batrachia</taxon>
        <taxon>Anura</taxon>
        <taxon>Neobatrachia</taxon>
        <taxon>Hyloidea</taxon>
        <taxon>Dendrobatidae</taxon>
        <taxon>Dendrobatinae</taxon>
        <taxon>Ranitomeya</taxon>
    </lineage>
</organism>
<proteinExistence type="predicted"/>
<accession>A0ABN9LWB2</accession>
<sequence length="157" mass="18015">MVPSVEPPAPVLVEGELEYIVEKILDSRVSRRKLQYLVKWKACFIVFSRLLEALRRRGTTSVPLVEKILTPYIEKTPSFLLDPDNFLRGIRDLGPVPKNSNLVTLDVKDLYSSIPHTQGIECVRHLLMSTKMVSEKVQFCLELLTLVLTKNYFLLED</sequence>
<feature type="domain" description="Chromo" evidence="2">
    <location>
        <begin position="19"/>
        <end position="41"/>
    </location>
</feature>
<dbReference type="InterPro" id="IPR023780">
    <property type="entry name" value="Chromo_domain"/>
</dbReference>
<keyword evidence="4" id="KW-1185">Reference proteome</keyword>
<dbReference type="EMBL" id="CAUEEQ010035104">
    <property type="protein sequence ID" value="CAJ0952526.1"/>
    <property type="molecule type" value="Genomic_DNA"/>
</dbReference>
<dbReference type="SUPFAM" id="SSF54160">
    <property type="entry name" value="Chromo domain-like"/>
    <property type="match status" value="1"/>
</dbReference>
<comment type="subcellular location">
    <subcellularLocation>
        <location evidence="1">Nucleus</location>
    </subcellularLocation>
</comment>
<reference evidence="3" key="1">
    <citation type="submission" date="2023-07" db="EMBL/GenBank/DDBJ databases">
        <authorList>
            <person name="Stuckert A."/>
        </authorList>
    </citation>
    <scope>NUCLEOTIDE SEQUENCE</scope>
</reference>
<evidence type="ECO:0000259" key="2">
    <source>
        <dbReference type="PROSITE" id="PS50013"/>
    </source>
</evidence>
<dbReference type="InterPro" id="IPR000953">
    <property type="entry name" value="Chromo/chromo_shadow_dom"/>
</dbReference>